<proteinExistence type="inferred from homology"/>
<dbReference type="GO" id="GO:0003700">
    <property type="term" value="F:DNA-binding transcription factor activity"/>
    <property type="evidence" value="ECO:0007669"/>
    <property type="project" value="InterPro"/>
</dbReference>
<dbReference type="GO" id="GO:1900376">
    <property type="term" value="P:regulation of secondary metabolite biosynthetic process"/>
    <property type="evidence" value="ECO:0007669"/>
    <property type="project" value="TreeGrafter"/>
</dbReference>
<evidence type="ECO:0000256" key="5">
    <source>
        <dbReference type="ARBA" id="ARBA00023125"/>
    </source>
</evidence>
<keyword evidence="2" id="KW-0678">Repressor</keyword>
<name>A0A9D2L6Z3_9FIRM</name>
<comment type="caution">
    <text evidence="9">The sequence shown here is derived from an EMBL/GenBank/DDBJ whole genome shotgun (WGS) entry which is preliminary data.</text>
</comment>
<dbReference type="CDD" id="cd07153">
    <property type="entry name" value="Fur_like"/>
    <property type="match status" value="1"/>
</dbReference>
<evidence type="ECO:0000313" key="10">
    <source>
        <dbReference type="Proteomes" id="UP000886804"/>
    </source>
</evidence>
<dbReference type="PANTHER" id="PTHR33202:SF7">
    <property type="entry name" value="FERRIC UPTAKE REGULATION PROTEIN"/>
    <property type="match status" value="1"/>
</dbReference>
<dbReference type="EMBL" id="DWYS01000058">
    <property type="protein sequence ID" value="HJB07172.1"/>
    <property type="molecule type" value="Genomic_DNA"/>
</dbReference>
<dbReference type="SUPFAM" id="SSF46785">
    <property type="entry name" value="Winged helix' DNA-binding domain"/>
    <property type="match status" value="1"/>
</dbReference>
<dbReference type="InterPro" id="IPR002481">
    <property type="entry name" value="FUR"/>
</dbReference>
<protein>
    <submittedName>
        <fullName evidence="9">Transcriptional repressor</fullName>
    </submittedName>
</protein>
<evidence type="ECO:0000256" key="8">
    <source>
        <dbReference type="PIRSR" id="PIRSR602481-2"/>
    </source>
</evidence>
<comment type="cofactor">
    <cofactor evidence="8">
        <name>Mn(2+)</name>
        <dbReference type="ChEBI" id="CHEBI:29035"/>
    </cofactor>
    <cofactor evidence="8">
        <name>Fe(2+)</name>
        <dbReference type="ChEBI" id="CHEBI:29033"/>
    </cofactor>
    <text evidence="8">Binds 1 Mn(2+) or Fe(2+) ion per subunit.</text>
</comment>
<feature type="binding site" evidence="7">
    <location>
        <position position="122"/>
    </location>
    <ligand>
        <name>Zn(2+)</name>
        <dbReference type="ChEBI" id="CHEBI:29105"/>
    </ligand>
</feature>
<keyword evidence="8" id="KW-0408">Iron</keyword>
<evidence type="ECO:0000313" key="9">
    <source>
        <dbReference type="EMBL" id="HJB07172.1"/>
    </source>
</evidence>
<dbReference type="InterPro" id="IPR036390">
    <property type="entry name" value="WH_DNA-bd_sf"/>
</dbReference>
<dbReference type="InterPro" id="IPR036388">
    <property type="entry name" value="WH-like_DNA-bd_sf"/>
</dbReference>
<evidence type="ECO:0000256" key="1">
    <source>
        <dbReference type="ARBA" id="ARBA00007957"/>
    </source>
</evidence>
<reference evidence="9" key="1">
    <citation type="journal article" date="2021" name="PeerJ">
        <title>Extensive microbial diversity within the chicken gut microbiome revealed by metagenomics and culture.</title>
        <authorList>
            <person name="Gilroy R."/>
            <person name="Ravi A."/>
            <person name="Getino M."/>
            <person name="Pursley I."/>
            <person name="Horton D.L."/>
            <person name="Alikhan N.F."/>
            <person name="Baker D."/>
            <person name="Gharbi K."/>
            <person name="Hall N."/>
            <person name="Watson M."/>
            <person name="Adriaenssens E.M."/>
            <person name="Foster-Nyarko E."/>
            <person name="Jarju S."/>
            <person name="Secka A."/>
            <person name="Antonio M."/>
            <person name="Oren A."/>
            <person name="Chaudhuri R.R."/>
            <person name="La Ragione R."/>
            <person name="Hildebrand F."/>
            <person name="Pallen M.J."/>
        </authorList>
    </citation>
    <scope>NUCLEOTIDE SEQUENCE</scope>
    <source>
        <strain evidence="9">CHK188-4685</strain>
    </source>
</reference>
<dbReference type="InterPro" id="IPR043135">
    <property type="entry name" value="Fur_C"/>
</dbReference>
<feature type="binding site" evidence="7">
    <location>
        <position position="82"/>
    </location>
    <ligand>
        <name>Zn(2+)</name>
        <dbReference type="ChEBI" id="CHEBI:29105"/>
    </ligand>
</feature>
<keyword evidence="5" id="KW-0238">DNA-binding</keyword>
<evidence type="ECO:0000256" key="4">
    <source>
        <dbReference type="ARBA" id="ARBA00023015"/>
    </source>
</evidence>
<evidence type="ECO:0000256" key="6">
    <source>
        <dbReference type="ARBA" id="ARBA00023163"/>
    </source>
</evidence>
<dbReference type="Proteomes" id="UP000886804">
    <property type="component" value="Unassembled WGS sequence"/>
</dbReference>
<organism evidence="9 10">
    <name type="scientific">Candidatus Enterocloster faecavium</name>
    <dbReference type="NCBI Taxonomy" id="2838560"/>
    <lineage>
        <taxon>Bacteria</taxon>
        <taxon>Bacillati</taxon>
        <taxon>Bacillota</taxon>
        <taxon>Clostridia</taxon>
        <taxon>Lachnospirales</taxon>
        <taxon>Lachnospiraceae</taxon>
        <taxon>Enterocloster</taxon>
    </lineage>
</organism>
<dbReference type="PANTHER" id="PTHR33202">
    <property type="entry name" value="ZINC UPTAKE REGULATION PROTEIN"/>
    <property type="match status" value="1"/>
</dbReference>
<evidence type="ECO:0000256" key="2">
    <source>
        <dbReference type="ARBA" id="ARBA00022491"/>
    </source>
</evidence>
<feature type="binding site" evidence="8">
    <location>
        <position position="97"/>
    </location>
    <ligand>
        <name>Fe cation</name>
        <dbReference type="ChEBI" id="CHEBI:24875"/>
    </ligand>
</feature>
<comment type="cofactor">
    <cofactor evidence="7">
        <name>Zn(2+)</name>
        <dbReference type="ChEBI" id="CHEBI:29105"/>
    </cofactor>
    <text evidence="7">Binds 1 zinc ion per subunit.</text>
</comment>
<keyword evidence="4" id="KW-0805">Transcription regulation</keyword>
<comment type="similarity">
    <text evidence="1">Belongs to the Fur family.</text>
</comment>
<dbReference type="AlphaFoldDB" id="A0A9D2L6Z3"/>
<accession>A0A9D2L6Z3</accession>
<feature type="binding site" evidence="8">
    <location>
        <position position="114"/>
    </location>
    <ligand>
        <name>Fe cation</name>
        <dbReference type="ChEBI" id="CHEBI:24875"/>
    </ligand>
</feature>
<dbReference type="Gene3D" id="3.30.1490.190">
    <property type="match status" value="1"/>
</dbReference>
<sequence length="143" mass="16179">MKTLKYSRQRESIKACLMNRHDHPTADALYASIREEFPNISLGTVYRNLNLLVETGEIQRLTCGDGADHYDGVPTPHYHFMCRDCRQVYDVPMDVMESLNETAQAFAPGEVDSHSILFFGRCSCCLEKEASEKNVEKGVDKTA</sequence>
<evidence type="ECO:0000256" key="3">
    <source>
        <dbReference type="ARBA" id="ARBA00022833"/>
    </source>
</evidence>
<dbReference type="GO" id="GO:0045892">
    <property type="term" value="P:negative regulation of DNA-templated transcription"/>
    <property type="evidence" value="ECO:0007669"/>
    <property type="project" value="TreeGrafter"/>
</dbReference>
<dbReference type="GO" id="GO:0008270">
    <property type="term" value="F:zinc ion binding"/>
    <property type="evidence" value="ECO:0007669"/>
    <property type="project" value="TreeGrafter"/>
</dbReference>
<dbReference type="Gene3D" id="1.10.10.10">
    <property type="entry name" value="Winged helix-like DNA-binding domain superfamily/Winged helix DNA-binding domain"/>
    <property type="match status" value="1"/>
</dbReference>
<reference evidence="9" key="2">
    <citation type="submission" date="2021-04" db="EMBL/GenBank/DDBJ databases">
        <authorList>
            <person name="Gilroy R."/>
        </authorList>
    </citation>
    <scope>NUCLEOTIDE SEQUENCE</scope>
    <source>
        <strain evidence="9">CHK188-4685</strain>
    </source>
</reference>
<keyword evidence="7" id="KW-0479">Metal-binding</keyword>
<feature type="binding site" evidence="7">
    <location>
        <position position="85"/>
    </location>
    <ligand>
        <name>Zn(2+)</name>
        <dbReference type="ChEBI" id="CHEBI:29105"/>
    </ligand>
</feature>
<gene>
    <name evidence="9" type="ORF">H9716_04830</name>
</gene>
<keyword evidence="3 7" id="KW-0862">Zinc</keyword>
<keyword evidence="6" id="KW-0804">Transcription</keyword>
<dbReference type="Pfam" id="PF01475">
    <property type="entry name" value="FUR"/>
    <property type="match status" value="1"/>
</dbReference>
<evidence type="ECO:0000256" key="7">
    <source>
        <dbReference type="PIRSR" id="PIRSR602481-1"/>
    </source>
</evidence>
<feature type="binding site" evidence="7">
    <location>
        <position position="125"/>
    </location>
    <ligand>
        <name>Zn(2+)</name>
        <dbReference type="ChEBI" id="CHEBI:29105"/>
    </ligand>
</feature>
<dbReference type="GO" id="GO:0000976">
    <property type="term" value="F:transcription cis-regulatory region binding"/>
    <property type="evidence" value="ECO:0007669"/>
    <property type="project" value="TreeGrafter"/>
</dbReference>